<sequence>MAIIDREVGAPDDLLLEADVTDGDSVKAAIDFVGERYGRIDVVVNNAGIGASGDVEANTIEEWNHVFDVNVVGIVRVTRAALPWLRNSASGSVVNTASVAGLTGLRDRVLYSATKGAVVAMTYAMAADLVAEGIRVNAVAPGTTDTPWVERLLSAAPTPEAAAKALRTRQPIGRLVTPDEVAFAITNLSSPRAASTTGTVQLVDGGLLNLLA</sequence>
<name>A0A7Y9GMG6_9MICO</name>
<dbReference type="EMBL" id="JACCBV010000001">
    <property type="protein sequence ID" value="NYE18080.1"/>
    <property type="molecule type" value="Genomic_DNA"/>
</dbReference>
<dbReference type="InterPro" id="IPR051122">
    <property type="entry name" value="SDR_DHRS6-like"/>
</dbReference>
<evidence type="ECO:0000256" key="1">
    <source>
        <dbReference type="ARBA" id="ARBA00006484"/>
    </source>
</evidence>
<gene>
    <name evidence="3" type="ORF">BJ991_000108</name>
</gene>
<protein>
    <submittedName>
        <fullName evidence="3">NAD(P)-dependent dehydrogenase (Short-subunit alcohol dehydrogenase family)</fullName>
    </submittedName>
</protein>
<dbReference type="AlphaFoldDB" id="A0A7Y9GMG6"/>
<keyword evidence="2" id="KW-0560">Oxidoreductase</keyword>
<dbReference type="Pfam" id="PF13561">
    <property type="entry name" value="adh_short_C2"/>
    <property type="match status" value="1"/>
</dbReference>
<dbReference type="Proteomes" id="UP000576969">
    <property type="component" value="Unassembled WGS sequence"/>
</dbReference>
<keyword evidence="4" id="KW-1185">Reference proteome</keyword>
<dbReference type="PANTHER" id="PTHR43477:SF1">
    <property type="entry name" value="DIHYDROANTICAPSIN 7-DEHYDROGENASE"/>
    <property type="match status" value="1"/>
</dbReference>
<dbReference type="Gene3D" id="3.40.50.720">
    <property type="entry name" value="NAD(P)-binding Rossmann-like Domain"/>
    <property type="match status" value="1"/>
</dbReference>
<dbReference type="PROSITE" id="PS00061">
    <property type="entry name" value="ADH_SHORT"/>
    <property type="match status" value="1"/>
</dbReference>
<dbReference type="GO" id="GO:0016491">
    <property type="term" value="F:oxidoreductase activity"/>
    <property type="evidence" value="ECO:0007669"/>
    <property type="project" value="UniProtKB-KW"/>
</dbReference>
<dbReference type="PRINTS" id="PR00080">
    <property type="entry name" value="SDRFAMILY"/>
</dbReference>
<dbReference type="CDD" id="cd05233">
    <property type="entry name" value="SDR_c"/>
    <property type="match status" value="1"/>
</dbReference>
<reference evidence="3 4" key="1">
    <citation type="submission" date="2020-07" db="EMBL/GenBank/DDBJ databases">
        <title>Sequencing the genomes of 1000 actinobacteria strains.</title>
        <authorList>
            <person name="Klenk H.-P."/>
        </authorList>
    </citation>
    <scope>NUCLEOTIDE SEQUENCE [LARGE SCALE GENOMIC DNA]</scope>
    <source>
        <strain evidence="3 4">DSM 24662</strain>
    </source>
</reference>
<dbReference type="InterPro" id="IPR036291">
    <property type="entry name" value="NAD(P)-bd_dom_sf"/>
</dbReference>
<evidence type="ECO:0000256" key="2">
    <source>
        <dbReference type="ARBA" id="ARBA00023002"/>
    </source>
</evidence>
<comment type="caution">
    <text evidence="3">The sequence shown here is derived from an EMBL/GenBank/DDBJ whole genome shotgun (WGS) entry which is preliminary data.</text>
</comment>
<evidence type="ECO:0000313" key="4">
    <source>
        <dbReference type="Proteomes" id="UP000576969"/>
    </source>
</evidence>
<dbReference type="InterPro" id="IPR002347">
    <property type="entry name" value="SDR_fam"/>
</dbReference>
<dbReference type="InterPro" id="IPR020904">
    <property type="entry name" value="Sc_DH/Rdtase_CS"/>
</dbReference>
<dbReference type="FunFam" id="3.40.50.720:FF:000084">
    <property type="entry name" value="Short-chain dehydrogenase reductase"/>
    <property type="match status" value="1"/>
</dbReference>
<accession>A0A7Y9GMG6</accession>
<comment type="similarity">
    <text evidence="1">Belongs to the short-chain dehydrogenases/reductases (SDR) family.</text>
</comment>
<proteinExistence type="inferred from homology"/>
<evidence type="ECO:0000313" key="3">
    <source>
        <dbReference type="EMBL" id="NYE18080.1"/>
    </source>
</evidence>
<dbReference type="SUPFAM" id="SSF51735">
    <property type="entry name" value="NAD(P)-binding Rossmann-fold domains"/>
    <property type="match status" value="1"/>
</dbReference>
<dbReference type="PRINTS" id="PR00081">
    <property type="entry name" value="GDHRDH"/>
</dbReference>
<organism evidence="3 4">
    <name type="scientific">Microbacterium immunditiarum</name>
    <dbReference type="NCBI Taxonomy" id="337480"/>
    <lineage>
        <taxon>Bacteria</taxon>
        <taxon>Bacillati</taxon>
        <taxon>Actinomycetota</taxon>
        <taxon>Actinomycetes</taxon>
        <taxon>Micrococcales</taxon>
        <taxon>Microbacteriaceae</taxon>
        <taxon>Microbacterium</taxon>
    </lineage>
</organism>
<dbReference type="PANTHER" id="PTHR43477">
    <property type="entry name" value="DIHYDROANTICAPSIN 7-DEHYDROGENASE"/>
    <property type="match status" value="1"/>
</dbReference>